<accession>A0A381RTW5</accession>
<dbReference type="EMBL" id="UINC01002314">
    <property type="protein sequence ID" value="SUZ95316.1"/>
    <property type="molecule type" value="Genomic_DNA"/>
</dbReference>
<gene>
    <name evidence="1" type="ORF">METZ01_LOCUS48170</name>
</gene>
<protein>
    <submittedName>
        <fullName evidence="1">Uncharacterized protein</fullName>
    </submittedName>
</protein>
<dbReference type="AlphaFoldDB" id="A0A381RTW5"/>
<name>A0A381RTW5_9ZZZZ</name>
<proteinExistence type="predicted"/>
<organism evidence="1">
    <name type="scientific">marine metagenome</name>
    <dbReference type="NCBI Taxonomy" id="408172"/>
    <lineage>
        <taxon>unclassified sequences</taxon>
        <taxon>metagenomes</taxon>
        <taxon>ecological metagenomes</taxon>
    </lineage>
</organism>
<feature type="non-terminal residue" evidence="1">
    <location>
        <position position="1"/>
    </location>
</feature>
<evidence type="ECO:0000313" key="1">
    <source>
        <dbReference type="EMBL" id="SUZ95316.1"/>
    </source>
</evidence>
<sequence length="166" mass="17524">VGTKSAVKRSYDAIEKVLREPPGRERSEKMMKPPGFTTATLLSVFLLVGSSATAQPSTLNASEARAFIGAWVISMASPRGGTRDQNVTIRDEDGKLAARIEGGRGGGIDVTDITTNGGRLVLSFERGGRRGTIDVVLTLTLDGDMILATQEFGGGRRTVSGTGKKQ</sequence>
<reference evidence="1" key="1">
    <citation type="submission" date="2018-05" db="EMBL/GenBank/DDBJ databases">
        <authorList>
            <person name="Lanie J.A."/>
            <person name="Ng W.-L."/>
            <person name="Kazmierczak K.M."/>
            <person name="Andrzejewski T.M."/>
            <person name="Davidsen T.M."/>
            <person name="Wayne K.J."/>
            <person name="Tettelin H."/>
            <person name="Glass J.I."/>
            <person name="Rusch D."/>
            <person name="Podicherti R."/>
            <person name="Tsui H.-C.T."/>
            <person name="Winkler M.E."/>
        </authorList>
    </citation>
    <scope>NUCLEOTIDE SEQUENCE</scope>
</reference>